<evidence type="ECO:0000256" key="1">
    <source>
        <dbReference type="SAM" id="MobiDB-lite"/>
    </source>
</evidence>
<protein>
    <submittedName>
        <fullName evidence="2">Uncharacterized protein</fullName>
    </submittedName>
</protein>
<evidence type="ECO:0000313" key="2">
    <source>
        <dbReference type="EMBL" id="CAL5138414.1"/>
    </source>
</evidence>
<reference evidence="2" key="1">
    <citation type="submission" date="2024-06" db="EMBL/GenBank/DDBJ databases">
        <authorList>
            <person name="Liu X."/>
            <person name="Lenzi L."/>
            <person name="Haldenby T S."/>
            <person name="Uol C."/>
        </authorList>
    </citation>
    <scope>NUCLEOTIDE SEQUENCE</scope>
</reference>
<comment type="caution">
    <text evidence="2">The sequence shown here is derived from an EMBL/GenBank/DDBJ whole genome shotgun (WGS) entry which is preliminary data.</text>
</comment>
<feature type="region of interest" description="Disordered" evidence="1">
    <location>
        <begin position="1"/>
        <end position="74"/>
    </location>
</feature>
<gene>
    <name evidence="2" type="ORF">CDAUBV1_LOCUS13237</name>
</gene>
<dbReference type="Proteomes" id="UP001497525">
    <property type="component" value="Unassembled WGS sequence"/>
</dbReference>
<evidence type="ECO:0000313" key="3">
    <source>
        <dbReference type="Proteomes" id="UP001497525"/>
    </source>
</evidence>
<proteinExistence type="predicted"/>
<sequence>MHSVKSLGSGRYWANDLDPQDSSGTESPVRQDDADLQPIFELDEIQTPSHSQGSSHPKPNRRESNLPPLGRLRREAPSRITGIHQLEFPGMFVEGFRDGHVGFNIPGVLQDSLKPTDSIELKIKLSTPYNVTVGYDSVTHCDSSNGQQRHSFETSDVTNHSVSHPNMTTHPVGRFGASWLGTATEEDTNRLDLPDSPSTNFTEGSSLFRSHDHCTSNEATTVHFSCTDVGVSVGNPNSPPDGTNNAQYFSFISRFGEDSTDSGLQSSNCERLDEGDETGERYTADIQAQFSAVTSRFLQFNIR</sequence>
<feature type="compositionally biased region" description="Polar residues" evidence="1">
    <location>
        <begin position="46"/>
        <end position="57"/>
    </location>
</feature>
<accession>A0AAV2TN96</accession>
<organism evidence="2 3">
    <name type="scientific">Calicophoron daubneyi</name>
    <name type="common">Rumen fluke</name>
    <name type="synonym">Paramphistomum daubneyi</name>
    <dbReference type="NCBI Taxonomy" id="300641"/>
    <lineage>
        <taxon>Eukaryota</taxon>
        <taxon>Metazoa</taxon>
        <taxon>Spiralia</taxon>
        <taxon>Lophotrochozoa</taxon>
        <taxon>Platyhelminthes</taxon>
        <taxon>Trematoda</taxon>
        <taxon>Digenea</taxon>
        <taxon>Plagiorchiida</taxon>
        <taxon>Pronocephalata</taxon>
        <taxon>Paramphistomoidea</taxon>
        <taxon>Paramphistomidae</taxon>
        <taxon>Calicophoron</taxon>
    </lineage>
</organism>
<dbReference type="AlphaFoldDB" id="A0AAV2TN96"/>
<name>A0AAV2TN96_CALDB</name>
<dbReference type="EMBL" id="CAXLJL010000489">
    <property type="protein sequence ID" value="CAL5138414.1"/>
    <property type="molecule type" value="Genomic_DNA"/>
</dbReference>